<protein>
    <submittedName>
        <fullName evidence="2">Nucleotidyl transferase AbiEii/AbiGii toxin family protein</fullName>
    </submittedName>
</protein>
<reference evidence="2 3" key="1">
    <citation type="submission" date="2019-01" db="EMBL/GenBank/DDBJ databases">
        <title>Vibrio BEI176 sp. nov, a marine bacterium isolated from China: eastern marignal seas.</title>
        <authorList>
            <person name="Li B."/>
        </authorList>
    </citation>
    <scope>NUCLEOTIDE SEQUENCE [LARGE SCALE GENOMIC DNA]</scope>
    <source>
        <strain evidence="2 3">BEI176</strain>
    </source>
</reference>
<accession>A0A4Y8W7N3</accession>
<evidence type="ECO:0000313" key="2">
    <source>
        <dbReference type="EMBL" id="TFH88920.1"/>
    </source>
</evidence>
<dbReference type="Proteomes" id="UP000297753">
    <property type="component" value="Unassembled WGS sequence"/>
</dbReference>
<proteinExistence type="predicted"/>
<dbReference type="AlphaFoldDB" id="A0A4Y8W7N3"/>
<keyword evidence="3" id="KW-1185">Reference proteome</keyword>
<feature type="coiled-coil region" evidence="1">
    <location>
        <begin position="5"/>
        <end position="32"/>
    </location>
</feature>
<evidence type="ECO:0000313" key="3">
    <source>
        <dbReference type="Proteomes" id="UP000297753"/>
    </source>
</evidence>
<organism evidence="2 3">
    <name type="scientific">Vibrio ouci</name>
    <dbReference type="NCBI Taxonomy" id="2499078"/>
    <lineage>
        <taxon>Bacteria</taxon>
        <taxon>Pseudomonadati</taxon>
        <taxon>Pseudomonadota</taxon>
        <taxon>Gammaproteobacteria</taxon>
        <taxon>Vibrionales</taxon>
        <taxon>Vibrionaceae</taxon>
        <taxon>Vibrio</taxon>
    </lineage>
</organism>
<name>A0A4Y8W7N3_9VIBR</name>
<gene>
    <name evidence="2" type="ORF">ELS82_25225</name>
</gene>
<dbReference type="GO" id="GO:0016740">
    <property type="term" value="F:transferase activity"/>
    <property type="evidence" value="ECO:0007669"/>
    <property type="project" value="UniProtKB-KW"/>
</dbReference>
<evidence type="ECO:0000256" key="1">
    <source>
        <dbReference type="SAM" id="Coils"/>
    </source>
</evidence>
<dbReference type="EMBL" id="SATR01000214">
    <property type="protein sequence ID" value="TFH88920.1"/>
    <property type="molecule type" value="Genomic_DNA"/>
</dbReference>
<sequence length="36" mass="4146">KLQNIAKLAKNQEKHTEQLAKLEAVLDEWLKQANSN</sequence>
<keyword evidence="2" id="KW-0808">Transferase</keyword>
<keyword evidence="1" id="KW-0175">Coiled coil</keyword>
<comment type="caution">
    <text evidence="2">The sequence shown here is derived from an EMBL/GenBank/DDBJ whole genome shotgun (WGS) entry which is preliminary data.</text>
</comment>
<feature type="non-terminal residue" evidence="2">
    <location>
        <position position="1"/>
    </location>
</feature>